<organism evidence="2 3">
    <name type="scientific">Cinchona calisaya</name>
    <dbReference type="NCBI Taxonomy" id="153742"/>
    <lineage>
        <taxon>Eukaryota</taxon>
        <taxon>Viridiplantae</taxon>
        <taxon>Streptophyta</taxon>
        <taxon>Embryophyta</taxon>
        <taxon>Tracheophyta</taxon>
        <taxon>Spermatophyta</taxon>
        <taxon>Magnoliopsida</taxon>
        <taxon>eudicotyledons</taxon>
        <taxon>Gunneridae</taxon>
        <taxon>Pentapetalae</taxon>
        <taxon>asterids</taxon>
        <taxon>lamiids</taxon>
        <taxon>Gentianales</taxon>
        <taxon>Rubiaceae</taxon>
        <taxon>Cinchonoideae</taxon>
        <taxon>Cinchoneae</taxon>
        <taxon>Cinchona</taxon>
    </lineage>
</organism>
<comment type="caution">
    <text evidence="2">The sequence shown here is derived from an EMBL/GenBank/DDBJ whole genome shotgun (WGS) entry which is preliminary data.</text>
</comment>
<feature type="compositionally biased region" description="Acidic residues" evidence="1">
    <location>
        <begin position="22"/>
        <end position="39"/>
    </location>
</feature>
<sequence>MLATLVNIVEDEAEDSVNNSDIELDSELEPNSDNSDDERIEPSVQAEVALEVSTNEDPLMTTTVMQSSDSNYNIITNAVASTMAVAHINLATTLVYDDLLPQELNFVTSAAHARGGVERTMGVMLLL</sequence>
<feature type="region of interest" description="Disordered" evidence="1">
    <location>
        <begin position="14"/>
        <end position="41"/>
    </location>
</feature>
<evidence type="ECO:0000313" key="2">
    <source>
        <dbReference type="EMBL" id="KAL3513793.1"/>
    </source>
</evidence>
<reference evidence="2 3" key="1">
    <citation type="submission" date="2024-11" db="EMBL/GenBank/DDBJ databases">
        <title>A near-complete genome assembly of Cinchona calisaya.</title>
        <authorList>
            <person name="Lian D.C."/>
            <person name="Zhao X.W."/>
            <person name="Wei L."/>
        </authorList>
    </citation>
    <scope>NUCLEOTIDE SEQUENCE [LARGE SCALE GENOMIC DNA]</scope>
    <source>
        <tissue evidence="2">Nenye</tissue>
    </source>
</reference>
<evidence type="ECO:0000256" key="1">
    <source>
        <dbReference type="SAM" id="MobiDB-lite"/>
    </source>
</evidence>
<dbReference type="EMBL" id="JBJUIK010000011">
    <property type="protein sequence ID" value="KAL3513793.1"/>
    <property type="molecule type" value="Genomic_DNA"/>
</dbReference>
<keyword evidence="3" id="KW-1185">Reference proteome</keyword>
<dbReference type="Proteomes" id="UP001630127">
    <property type="component" value="Unassembled WGS sequence"/>
</dbReference>
<proteinExistence type="predicted"/>
<dbReference type="AlphaFoldDB" id="A0ABD2Z2R8"/>
<evidence type="ECO:0000313" key="3">
    <source>
        <dbReference type="Proteomes" id="UP001630127"/>
    </source>
</evidence>
<accession>A0ABD2Z2R8</accession>
<protein>
    <submittedName>
        <fullName evidence="2">Uncharacterized protein</fullName>
    </submittedName>
</protein>
<name>A0ABD2Z2R8_9GENT</name>
<gene>
    <name evidence="2" type="ORF">ACH5RR_026510</name>
</gene>